<evidence type="ECO:0000259" key="2">
    <source>
        <dbReference type="Pfam" id="PF13439"/>
    </source>
</evidence>
<dbReference type="PANTHER" id="PTHR45947:SF3">
    <property type="entry name" value="SULFOQUINOVOSYL TRANSFERASE SQD2"/>
    <property type="match status" value="1"/>
</dbReference>
<dbReference type="Gene3D" id="3.40.50.2000">
    <property type="entry name" value="Glycogen Phosphorylase B"/>
    <property type="match status" value="2"/>
</dbReference>
<dbReference type="AlphaFoldDB" id="A0AAJ5ZCQ6"/>
<dbReference type="Proteomes" id="UP001219901">
    <property type="component" value="Chromosome"/>
</dbReference>
<evidence type="ECO:0000313" key="5">
    <source>
        <dbReference type="Proteomes" id="UP001219901"/>
    </source>
</evidence>
<reference evidence="5 6" key="1">
    <citation type="submission" date="2019-11" db="EMBL/GenBank/DDBJ databases">
        <authorList>
            <person name="Cho J.-C."/>
        </authorList>
    </citation>
    <scope>NUCLEOTIDE SEQUENCE [LARGE SCALE GENOMIC DNA]</scope>
    <source>
        <strain evidence="4 5">JH1073</strain>
        <strain evidence="3 6">JH702</strain>
    </source>
</reference>
<evidence type="ECO:0000313" key="4">
    <source>
        <dbReference type="EMBL" id="WFG38829.1"/>
    </source>
</evidence>
<dbReference type="InterPro" id="IPR001296">
    <property type="entry name" value="Glyco_trans_1"/>
</dbReference>
<name>A0AAJ5ZCQ6_9CHLR</name>
<reference evidence="4" key="2">
    <citation type="journal article" date="2023" name="Nat. Commun.">
        <title>Cultivation of marine bacteria of the SAR202 clade.</title>
        <authorList>
            <person name="Lim Y."/>
            <person name="Seo J.H."/>
            <person name="Giovannoni S.J."/>
            <person name="Kang I."/>
            <person name="Cho J.C."/>
        </authorList>
    </citation>
    <scope>NUCLEOTIDE SEQUENCE</scope>
    <source>
        <strain evidence="4">JH1073</strain>
    </source>
</reference>
<dbReference type="Proteomes" id="UP001321249">
    <property type="component" value="Unassembled WGS sequence"/>
</dbReference>
<dbReference type="PANTHER" id="PTHR45947">
    <property type="entry name" value="SULFOQUINOVOSYL TRANSFERASE SQD2"/>
    <property type="match status" value="1"/>
</dbReference>
<dbReference type="SUPFAM" id="SSF53756">
    <property type="entry name" value="UDP-Glycosyltransferase/glycogen phosphorylase"/>
    <property type="match status" value="1"/>
</dbReference>
<dbReference type="Pfam" id="PF13439">
    <property type="entry name" value="Glyco_transf_4"/>
    <property type="match status" value="1"/>
</dbReference>
<dbReference type="Pfam" id="PF00534">
    <property type="entry name" value="Glycos_transf_1"/>
    <property type="match status" value="1"/>
</dbReference>
<dbReference type="EMBL" id="WMBE01000001">
    <property type="protein sequence ID" value="MDG0866457.1"/>
    <property type="molecule type" value="Genomic_DNA"/>
</dbReference>
<protein>
    <submittedName>
        <fullName evidence="4">Glycosyltransferase</fullName>
    </submittedName>
</protein>
<dbReference type="RefSeq" id="WP_342822112.1">
    <property type="nucleotide sequence ID" value="NZ_CP046146.1"/>
</dbReference>
<dbReference type="InterPro" id="IPR028098">
    <property type="entry name" value="Glyco_trans_4-like_N"/>
</dbReference>
<feature type="domain" description="Glycosyltransferase subfamily 4-like N-terminal" evidence="2">
    <location>
        <begin position="24"/>
        <end position="197"/>
    </location>
</feature>
<sequence>MTKASSSERKLSVAIVISSFFPNVGGAQVTAHNLARHLKQNGHQVVMFSSWSSWRQIGDRKEELGYPLLPTFPGQQRLMPMFGKGYQFVQNRYFAWMQRKYKFDVWQSFGTYPSAVSVGGFTISRGIPHVLRTVGYDIQKDPEVGYGYRFNPKIENLIQTWSPRVSKAIALSESVKPDLRDVGVADHQMEIIPCGVDQPRFESTVVDRDTVRKKYGIPLDKFAYITVGRNHPKKGFPILVEALAEMKRAGTLGNAHGVFVGLRTSDLLQHAKELGVADHVTLVEELGHDSNDREYRIPSAPLVELYKSVDACAFPSLIETFAMINIEAMAAGIPVISTDAPGCVETINDGIDGLIAKAGDPVDLAHKMVQLQSSADLQAKLSAAGRESVRNSFSWDVVGRQFEDLYLSLTGSSSQSG</sequence>
<dbReference type="CDD" id="cd03801">
    <property type="entry name" value="GT4_PimA-like"/>
    <property type="match status" value="1"/>
</dbReference>
<feature type="domain" description="Glycosyl transferase family 1" evidence="1">
    <location>
        <begin position="207"/>
        <end position="387"/>
    </location>
</feature>
<dbReference type="InterPro" id="IPR050194">
    <property type="entry name" value="Glycosyltransferase_grp1"/>
</dbReference>
<dbReference type="GO" id="GO:0016758">
    <property type="term" value="F:hexosyltransferase activity"/>
    <property type="evidence" value="ECO:0007669"/>
    <property type="project" value="TreeGrafter"/>
</dbReference>
<proteinExistence type="predicted"/>
<evidence type="ECO:0000259" key="1">
    <source>
        <dbReference type="Pfam" id="PF00534"/>
    </source>
</evidence>
<dbReference type="EMBL" id="CP046147">
    <property type="protein sequence ID" value="WFG38829.1"/>
    <property type="molecule type" value="Genomic_DNA"/>
</dbReference>
<keyword evidence="5" id="KW-1185">Reference proteome</keyword>
<organism evidence="4 5">
    <name type="scientific">Candidatus Lucifugimonas marina</name>
    <dbReference type="NCBI Taxonomy" id="3038979"/>
    <lineage>
        <taxon>Bacteria</taxon>
        <taxon>Bacillati</taxon>
        <taxon>Chloroflexota</taxon>
        <taxon>Dehalococcoidia</taxon>
        <taxon>SAR202 cluster</taxon>
        <taxon>Candidatus Lucifugimonadales</taxon>
        <taxon>Candidatus Lucifugimonadaceae</taxon>
        <taxon>Candidatus Lucifugimonas</taxon>
    </lineage>
</organism>
<gene>
    <name evidence="3" type="ORF">GKO46_05140</name>
    <name evidence="4" type="ORF">GKO48_04120</name>
</gene>
<evidence type="ECO:0000313" key="6">
    <source>
        <dbReference type="Proteomes" id="UP001321249"/>
    </source>
</evidence>
<evidence type="ECO:0000313" key="3">
    <source>
        <dbReference type="EMBL" id="MDG0866457.1"/>
    </source>
</evidence>
<reference evidence="5" key="3">
    <citation type="submission" date="2023-06" db="EMBL/GenBank/DDBJ databases">
        <title>Pangenomics reveal diversification of enzyme families and niche specialization in globally abundant SAR202 bacteria.</title>
        <authorList>
            <person name="Saw J.H.W."/>
        </authorList>
    </citation>
    <scope>NUCLEOTIDE SEQUENCE [LARGE SCALE GENOMIC DNA]</scope>
    <source>
        <strain evidence="5">JH1073</strain>
    </source>
</reference>
<accession>A0AAJ5ZCQ6</accession>